<feature type="transmembrane region" description="Helical" evidence="7">
    <location>
        <begin position="220"/>
        <end position="243"/>
    </location>
</feature>
<gene>
    <name evidence="9" type="ORF">N7509_002262</name>
</gene>
<dbReference type="PANTHER" id="PTHR48022">
    <property type="entry name" value="PLASTIDIC GLUCOSE TRANSPORTER 4"/>
    <property type="match status" value="1"/>
</dbReference>
<feature type="transmembrane region" description="Helical" evidence="7">
    <location>
        <begin position="118"/>
        <end position="142"/>
    </location>
</feature>
<dbReference type="Pfam" id="PF00083">
    <property type="entry name" value="Sugar_tr"/>
    <property type="match status" value="1"/>
</dbReference>
<keyword evidence="10" id="KW-1185">Reference proteome</keyword>
<feature type="domain" description="Major facilitator superfamily (MFS) profile" evidence="8">
    <location>
        <begin position="76"/>
        <end position="524"/>
    </location>
</feature>
<dbReference type="RefSeq" id="XP_056492694.1">
    <property type="nucleotide sequence ID" value="XM_056626899.1"/>
</dbReference>
<dbReference type="PROSITE" id="PS50850">
    <property type="entry name" value="MFS"/>
    <property type="match status" value="1"/>
</dbReference>
<feature type="transmembrane region" description="Helical" evidence="7">
    <location>
        <begin position="469"/>
        <end position="490"/>
    </location>
</feature>
<evidence type="ECO:0000256" key="5">
    <source>
        <dbReference type="ARBA" id="ARBA00023136"/>
    </source>
</evidence>
<feature type="transmembrane region" description="Helical" evidence="7">
    <location>
        <begin position="373"/>
        <end position="394"/>
    </location>
</feature>
<dbReference type="InterPro" id="IPR020846">
    <property type="entry name" value="MFS_dom"/>
</dbReference>
<feature type="transmembrane region" description="Helical" evidence="7">
    <location>
        <begin position="154"/>
        <end position="174"/>
    </location>
</feature>
<dbReference type="EMBL" id="JAPZBU010000004">
    <property type="protein sequence ID" value="KAJ5408379.1"/>
    <property type="molecule type" value="Genomic_DNA"/>
</dbReference>
<evidence type="ECO:0000313" key="10">
    <source>
        <dbReference type="Proteomes" id="UP001147747"/>
    </source>
</evidence>
<keyword evidence="3 7" id="KW-0812">Transmembrane</keyword>
<comment type="caution">
    <text evidence="9">The sequence shown here is derived from an EMBL/GenBank/DDBJ whole genome shotgun (WGS) entry which is preliminary data.</text>
</comment>
<feature type="transmembrane region" description="Helical" evidence="7">
    <location>
        <begin position="401"/>
        <end position="423"/>
    </location>
</feature>
<feature type="transmembrane region" description="Helical" evidence="7">
    <location>
        <begin position="338"/>
        <end position="361"/>
    </location>
</feature>
<comment type="similarity">
    <text evidence="2">Belongs to the major facilitator superfamily. Sugar transporter (TC 2.A.1.1) family.</text>
</comment>
<feature type="transmembrane region" description="Helical" evidence="7">
    <location>
        <begin position="502"/>
        <end position="520"/>
    </location>
</feature>
<feature type="region of interest" description="Disordered" evidence="6">
    <location>
        <begin position="1"/>
        <end position="35"/>
    </location>
</feature>
<dbReference type="InterPro" id="IPR036259">
    <property type="entry name" value="MFS_trans_sf"/>
</dbReference>
<protein>
    <submittedName>
        <fullName evidence="9">MFS general substrate transporter</fullName>
    </submittedName>
</protein>
<dbReference type="PROSITE" id="PS00217">
    <property type="entry name" value="SUGAR_TRANSPORT_2"/>
    <property type="match status" value="1"/>
</dbReference>
<feature type="transmembrane region" description="Helical" evidence="7">
    <location>
        <begin position="186"/>
        <end position="208"/>
    </location>
</feature>
<dbReference type="SUPFAM" id="SSF103473">
    <property type="entry name" value="MFS general substrate transporter"/>
    <property type="match status" value="1"/>
</dbReference>
<feature type="transmembrane region" description="Helical" evidence="7">
    <location>
        <begin position="73"/>
        <end position="98"/>
    </location>
</feature>
<dbReference type="OrthoDB" id="6612291at2759"/>
<organism evidence="9 10">
    <name type="scientific">Penicillium cosmopolitanum</name>
    <dbReference type="NCBI Taxonomy" id="1131564"/>
    <lineage>
        <taxon>Eukaryota</taxon>
        <taxon>Fungi</taxon>
        <taxon>Dikarya</taxon>
        <taxon>Ascomycota</taxon>
        <taxon>Pezizomycotina</taxon>
        <taxon>Eurotiomycetes</taxon>
        <taxon>Eurotiomycetidae</taxon>
        <taxon>Eurotiales</taxon>
        <taxon>Aspergillaceae</taxon>
        <taxon>Penicillium</taxon>
    </lineage>
</organism>
<evidence type="ECO:0000256" key="4">
    <source>
        <dbReference type="ARBA" id="ARBA00022989"/>
    </source>
</evidence>
<dbReference type="GO" id="GO:0005351">
    <property type="term" value="F:carbohydrate:proton symporter activity"/>
    <property type="evidence" value="ECO:0007669"/>
    <property type="project" value="TreeGrafter"/>
</dbReference>
<comment type="subcellular location">
    <subcellularLocation>
        <location evidence="1">Membrane</location>
        <topology evidence="1">Multi-pass membrane protein</topology>
    </subcellularLocation>
</comment>
<keyword evidence="4 7" id="KW-1133">Transmembrane helix</keyword>
<accession>A0A9W9W8R8</accession>
<dbReference type="Gene3D" id="1.20.1250.20">
    <property type="entry name" value="MFS general substrate transporter like domains"/>
    <property type="match status" value="1"/>
</dbReference>
<evidence type="ECO:0000313" key="9">
    <source>
        <dbReference type="EMBL" id="KAJ5408379.1"/>
    </source>
</evidence>
<keyword evidence="5 7" id="KW-0472">Membrane</keyword>
<name>A0A9W9W8R8_9EURO</name>
<evidence type="ECO:0000256" key="2">
    <source>
        <dbReference type="ARBA" id="ARBA00010992"/>
    </source>
</evidence>
<dbReference type="PANTHER" id="PTHR48022:SF41">
    <property type="entry name" value="MAJOR FACILITATOR SUPERFAMILY (MFS) PROFILE DOMAIN-CONTAINING PROTEIN"/>
    <property type="match status" value="1"/>
</dbReference>
<feature type="transmembrane region" description="Helical" evidence="7">
    <location>
        <begin position="429"/>
        <end position="448"/>
    </location>
</feature>
<dbReference type="GO" id="GO:0016020">
    <property type="term" value="C:membrane"/>
    <property type="evidence" value="ECO:0007669"/>
    <property type="project" value="UniProtKB-SubCell"/>
</dbReference>
<dbReference type="InterPro" id="IPR050360">
    <property type="entry name" value="MFS_Sugar_Transporters"/>
</dbReference>
<evidence type="ECO:0000256" key="7">
    <source>
        <dbReference type="SAM" id="Phobius"/>
    </source>
</evidence>
<dbReference type="InterPro" id="IPR005829">
    <property type="entry name" value="Sugar_transporter_CS"/>
</dbReference>
<dbReference type="Proteomes" id="UP001147747">
    <property type="component" value="Unassembled WGS sequence"/>
</dbReference>
<evidence type="ECO:0000256" key="1">
    <source>
        <dbReference type="ARBA" id="ARBA00004141"/>
    </source>
</evidence>
<reference evidence="9" key="2">
    <citation type="journal article" date="2023" name="IMA Fungus">
        <title>Comparative genomic study of the Penicillium genus elucidates a diverse pangenome and 15 lateral gene transfer events.</title>
        <authorList>
            <person name="Petersen C."/>
            <person name="Sorensen T."/>
            <person name="Nielsen M.R."/>
            <person name="Sondergaard T.E."/>
            <person name="Sorensen J.L."/>
            <person name="Fitzpatrick D.A."/>
            <person name="Frisvad J.C."/>
            <person name="Nielsen K.L."/>
        </authorList>
    </citation>
    <scope>NUCLEOTIDE SEQUENCE</scope>
    <source>
        <strain evidence="9">IBT 29677</strain>
    </source>
</reference>
<dbReference type="InterPro" id="IPR005828">
    <property type="entry name" value="MFS_sugar_transport-like"/>
</dbReference>
<feature type="transmembrane region" description="Helical" evidence="7">
    <location>
        <begin position="249"/>
        <end position="272"/>
    </location>
</feature>
<evidence type="ECO:0000256" key="3">
    <source>
        <dbReference type="ARBA" id="ARBA00022692"/>
    </source>
</evidence>
<evidence type="ECO:0000259" key="8">
    <source>
        <dbReference type="PROSITE" id="PS50850"/>
    </source>
</evidence>
<dbReference type="AlphaFoldDB" id="A0A9W9W8R8"/>
<dbReference type="FunFam" id="1.20.1250.20:FF:000078">
    <property type="entry name" value="MFS maltose transporter, putative"/>
    <property type="match status" value="1"/>
</dbReference>
<proteinExistence type="inferred from homology"/>
<dbReference type="GeneID" id="81365879"/>
<evidence type="ECO:0000256" key="6">
    <source>
        <dbReference type="SAM" id="MobiDB-lite"/>
    </source>
</evidence>
<sequence length="562" mass="61249">MLSIDEHNPESQHLSPLQDGSDDESEASKSDRRRSGARFYSSHFIEAPDVPLTASPAPPELSFLGEVRLYPKITLYSIGLAIAFLLGGYDSVIVNTVPSISQFQKDFGVQYGSDKNDYIIPSMWLSLWSALGAVGQILGALVSPSWQDRSGRRIPMIVGTVISAAAVAVIYTSYLPSDINARRAVFLIGEIISGFGIGILTTTAQTYLSETVPTSLRGSAMALCPTFVLLGQLVGALVVFLSSSGNTSSAYLVTFVSMWPFSAITLLIVVLVPESPAFLVRNGRLVDAHRSLQKLHSSTQDCGQLVKDLQKTDVQEKEENEKIPWRDCFRGTDLRRTLIVSFVSMMPCFFGFSLLSDASYFLQIVGMDDHNSLMMFVLGISLGLVANAVGVWVANVVGRRTLMLSSLSVTSLLWLGMGIAGCWSGTVSIWYTAVTMMFIVVICGVGAWPASFAVVGETSSLRLRAKSQGISTVASDIASIIFSFVLPYVYNKDAGNLGAKTGFLFFAICTITTVITWLAVPELKGRTNSEIDHMFKLELPTRKFKDWSGVDRMDDSEGLMWK</sequence>
<feature type="compositionally biased region" description="Basic and acidic residues" evidence="6">
    <location>
        <begin position="1"/>
        <end position="10"/>
    </location>
</feature>
<reference evidence="9" key="1">
    <citation type="submission" date="2022-12" db="EMBL/GenBank/DDBJ databases">
        <authorList>
            <person name="Petersen C."/>
        </authorList>
    </citation>
    <scope>NUCLEOTIDE SEQUENCE</scope>
    <source>
        <strain evidence="9">IBT 29677</strain>
    </source>
</reference>